<evidence type="ECO:0000313" key="2">
    <source>
        <dbReference type="EMBL" id="CAD7573596.1"/>
    </source>
</evidence>
<dbReference type="AlphaFoldDB" id="A0A7R9J6U8"/>
<feature type="region of interest" description="Disordered" evidence="1">
    <location>
        <begin position="1"/>
        <end position="60"/>
    </location>
</feature>
<sequence>MFGTGKPIISQNQPSQATTRPEGWLKRKVRSPSWLTTEGHAARHGDTQAKGSGSSSTSKGCTEQMIEKCTTLRSKVNCSLFVLEKAYDRVNRRTLWNVLREYSVDTRCRKNCTEIFSETDRLQIIDEHFKDRTKNEIDVYLSSLIDLQLEPFRKFLYHAMKGHDRFRVCRKAFINLHHTSGVAVYRLTTLIAKDEVPLDKRGKHGNHWNVMPCFLTKMIHAHIVYCLEAQHIGLEHFGDNRKALVVRKMYDSFKAMHQQWWRKVRYEYYAKYFRKNFRDQHFLINPRS</sequence>
<accession>A0A7R9J6U8</accession>
<proteinExistence type="predicted"/>
<protein>
    <submittedName>
        <fullName evidence="2">(California timema) hypothetical protein</fullName>
    </submittedName>
</protein>
<dbReference type="EMBL" id="OE181714">
    <property type="protein sequence ID" value="CAD7573596.1"/>
    <property type="molecule type" value="Genomic_DNA"/>
</dbReference>
<reference evidence="2" key="1">
    <citation type="submission" date="2020-11" db="EMBL/GenBank/DDBJ databases">
        <authorList>
            <person name="Tran Van P."/>
        </authorList>
    </citation>
    <scope>NUCLEOTIDE SEQUENCE</scope>
</reference>
<organism evidence="2">
    <name type="scientific">Timema californicum</name>
    <name type="common">California timema</name>
    <name type="synonym">Walking stick</name>
    <dbReference type="NCBI Taxonomy" id="61474"/>
    <lineage>
        <taxon>Eukaryota</taxon>
        <taxon>Metazoa</taxon>
        <taxon>Ecdysozoa</taxon>
        <taxon>Arthropoda</taxon>
        <taxon>Hexapoda</taxon>
        <taxon>Insecta</taxon>
        <taxon>Pterygota</taxon>
        <taxon>Neoptera</taxon>
        <taxon>Polyneoptera</taxon>
        <taxon>Phasmatodea</taxon>
        <taxon>Timematodea</taxon>
        <taxon>Timematoidea</taxon>
        <taxon>Timematidae</taxon>
        <taxon>Timema</taxon>
    </lineage>
</organism>
<evidence type="ECO:0000256" key="1">
    <source>
        <dbReference type="SAM" id="MobiDB-lite"/>
    </source>
</evidence>
<feature type="compositionally biased region" description="Polar residues" evidence="1">
    <location>
        <begin position="9"/>
        <end position="19"/>
    </location>
</feature>
<name>A0A7R9J6U8_TIMCA</name>
<gene>
    <name evidence="2" type="ORF">TCMB3V08_LOCUS6230</name>
</gene>
<feature type="compositionally biased region" description="Low complexity" evidence="1">
    <location>
        <begin position="50"/>
        <end position="60"/>
    </location>
</feature>